<proteinExistence type="predicted"/>
<protein>
    <recommendedName>
        <fullName evidence="1">Defective in cullin neddylation protein</fullName>
    </recommendedName>
</protein>
<dbReference type="AlphaFoldDB" id="A0A194S5H3"/>
<dbReference type="OrthoDB" id="27198at2759"/>
<keyword evidence="5" id="KW-1185">Reference proteome</keyword>
<dbReference type="Pfam" id="PF03556">
    <property type="entry name" value="Cullin_binding"/>
    <property type="match status" value="1"/>
</dbReference>
<evidence type="ECO:0000256" key="2">
    <source>
        <dbReference type="SAM" id="MobiDB-lite"/>
    </source>
</evidence>
<evidence type="ECO:0000313" key="5">
    <source>
        <dbReference type="Proteomes" id="UP000053890"/>
    </source>
</evidence>
<feature type="compositionally biased region" description="Low complexity" evidence="2">
    <location>
        <begin position="59"/>
        <end position="72"/>
    </location>
</feature>
<evidence type="ECO:0000313" key="4">
    <source>
        <dbReference type="EMBL" id="KPV75978.1"/>
    </source>
</evidence>
<feature type="region of interest" description="Disordered" evidence="2">
    <location>
        <begin position="1"/>
        <end position="161"/>
    </location>
</feature>
<organism evidence="4 5">
    <name type="scientific">Rhodotorula graminis (strain WP1)</name>
    <dbReference type="NCBI Taxonomy" id="578459"/>
    <lineage>
        <taxon>Eukaryota</taxon>
        <taxon>Fungi</taxon>
        <taxon>Dikarya</taxon>
        <taxon>Basidiomycota</taxon>
        <taxon>Pucciniomycotina</taxon>
        <taxon>Microbotryomycetes</taxon>
        <taxon>Sporidiobolales</taxon>
        <taxon>Sporidiobolaceae</taxon>
        <taxon>Rhodotorula</taxon>
    </lineage>
</organism>
<feature type="compositionally biased region" description="Low complexity" evidence="2">
    <location>
        <begin position="110"/>
        <end position="133"/>
    </location>
</feature>
<dbReference type="PROSITE" id="PS51229">
    <property type="entry name" value="DCUN1"/>
    <property type="match status" value="1"/>
</dbReference>
<dbReference type="GO" id="GO:0000151">
    <property type="term" value="C:ubiquitin ligase complex"/>
    <property type="evidence" value="ECO:0007669"/>
    <property type="project" value="TreeGrafter"/>
</dbReference>
<reference evidence="4 5" key="1">
    <citation type="journal article" date="2015" name="Front. Microbiol.">
        <title>Genome sequence of the plant growth promoting endophytic yeast Rhodotorula graminis WP1.</title>
        <authorList>
            <person name="Firrincieli A."/>
            <person name="Otillar R."/>
            <person name="Salamov A."/>
            <person name="Schmutz J."/>
            <person name="Khan Z."/>
            <person name="Redman R.S."/>
            <person name="Fleck N.D."/>
            <person name="Lindquist E."/>
            <person name="Grigoriev I.V."/>
            <person name="Doty S.L."/>
        </authorList>
    </citation>
    <scope>NUCLEOTIDE SEQUENCE [LARGE SCALE GENOMIC DNA]</scope>
    <source>
        <strain evidence="4 5">WP1</strain>
    </source>
</reference>
<evidence type="ECO:0000256" key="1">
    <source>
        <dbReference type="RuleBase" id="RU410713"/>
    </source>
</evidence>
<dbReference type="RefSeq" id="XP_018272027.1">
    <property type="nucleotide sequence ID" value="XM_018416605.1"/>
</dbReference>
<dbReference type="GO" id="GO:0045116">
    <property type="term" value="P:protein neddylation"/>
    <property type="evidence" value="ECO:0007669"/>
    <property type="project" value="TreeGrafter"/>
</dbReference>
<dbReference type="Proteomes" id="UP000053890">
    <property type="component" value="Unassembled WGS sequence"/>
</dbReference>
<dbReference type="Gene3D" id="1.10.238.200">
    <property type="entry name" value="Cullin, PONY binding domain"/>
    <property type="match status" value="1"/>
</dbReference>
<dbReference type="GeneID" id="28977053"/>
<dbReference type="GO" id="GO:0031624">
    <property type="term" value="F:ubiquitin conjugating enzyme binding"/>
    <property type="evidence" value="ECO:0007669"/>
    <property type="project" value="TreeGrafter"/>
</dbReference>
<evidence type="ECO:0000259" key="3">
    <source>
        <dbReference type="PROSITE" id="PS51229"/>
    </source>
</evidence>
<gene>
    <name evidence="4" type="ORF">RHOBADRAFT_52986</name>
</gene>
<dbReference type="InterPro" id="IPR014764">
    <property type="entry name" value="DCN-prot"/>
</dbReference>
<dbReference type="GO" id="GO:0032182">
    <property type="term" value="F:ubiquitin-like protein binding"/>
    <property type="evidence" value="ECO:0007669"/>
    <property type="project" value="TreeGrafter"/>
</dbReference>
<dbReference type="Gene3D" id="1.10.238.10">
    <property type="entry name" value="EF-hand"/>
    <property type="match status" value="1"/>
</dbReference>
<dbReference type="InterPro" id="IPR042460">
    <property type="entry name" value="DCN1-like_PONY"/>
</dbReference>
<feature type="compositionally biased region" description="Pro residues" evidence="2">
    <location>
        <begin position="1"/>
        <end position="14"/>
    </location>
</feature>
<comment type="function">
    <text evidence="1">Neddylation of cullins play an essential role in the regulation of SCF-type complexes activity.</text>
</comment>
<dbReference type="InterPro" id="IPR005176">
    <property type="entry name" value="PONY_dom"/>
</dbReference>
<dbReference type="OMA" id="LMSHILQ"/>
<dbReference type="EMBL" id="KQ474077">
    <property type="protein sequence ID" value="KPV75978.1"/>
    <property type="molecule type" value="Genomic_DNA"/>
</dbReference>
<name>A0A194S5H3_RHOGW</name>
<sequence length="395" mass="42888">MVRPRPSSPPPHHLPAPKAKAATSSKPKPASKKRTTRADTSSDDDSSPPPAKKPKVKAAKASSSSKSSAKPASKPKKLKKKTEEMVLSSDSDHSSDSDVVVEQPKKKRAAAPASSFKAKATSSKPKSKAALASRTPFEASTSTPAESLAEAPKKKKDKKAPKEFPFDEALPVWFAQFADKGDKTKMDGNGIEKLFRDMGLSMDGAYPLILAWKVGAKPGTFGAFYLSDFERAFRDDKIASSVKLKAFLEKQEQELFKPRAGGKGKAVAAPGGSSDSEDLYRGPDADMIANQSFQQFYTFLLPFFRAEGSKTLPAEAAKAMWSVVLAPKYALAQGFVDFAEHRGDKFKAVSTDLWTQLLDFCETVEPDLTGWSEDDAWPSAIDAFVEWKRDKEAVA</sequence>
<feature type="compositionally biased region" description="Low complexity" evidence="2">
    <location>
        <begin position="16"/>
        <end position="28"/>
    </location>
</feature>
<dbReference type="GO" id="GO:0097602">
    <property type="term" value="F:cullin family protein binding"/>
    <property type="evidence" value="ECO:0007669"/>
    <property type="project" value="TreeGrafter"/>
</dbReference>
<feature type="domain" description="DCUN1" evidence="3">
    <location>
        <begin position="165"/>
        <end position="389"/>
    </location>
</feature>
<accession>A0A194S5H3</accession>
<dbReference type="STRING" id="578459.A0A194S5H3"/>
<dbReference type="PANTHER" id="PTHR12281">
    <property type="entry name" value="RP42 RELATED"/>
    <property type="match status" value="1"/>
</dbReference>